<dbReference type="InterPro" id="IPR003594">
    <property type="entry name" value="HATPase_dom"/>
</dbReference>
<dbReference type="Proteomes" id="UP000301751">
    <property type="component" value="Unassembled WGS sequence"/>
</dbReference>
<dbReference type="InterPro" id="IPR003661">
    <property type="entry name" value="HisK_dim/P_dom"/>
</dbReference>
<dbReference type="Pfam" id="PF00512">
    <property type="entry name" value="HisKA"/>
    <property type="match status" value="1"/>
</dbReference>
<dbReference type="AlphaFoldDB" id="A0A480B028"/>
<dbReference type="SMART" id="SM00448">
    <property type="entry name" value="REC"/>
    <property type="match status" value="1"/>
</dbReference>
<evidence type="ECO:0000256" key="6">
    <source>
        <dbReference type="SAM" id="MobiDB-lite"/>
    </source>
</evidence>
<organism evidence="9 10">
    <name type="scientific">Pseudaquabacterium pictum</name>
    <dbReference type="NCBI Taxonomy" id="2315236"/>
    <lineage>
        <taxon>Bacteria</taxon>
        <taxon>Pseudomonadati</taxon>
        <taxon>Pseudomonadota</taxon>
        <taxon>Betaproteobacteria</taxon>
        <taxon>Burkholderiales</taxon>
        <taxon>Sphaerotilaceae</taxon>
        <taxon>Pseudaquabacterium</taxon>
    </lineage>
</organism>
<dbReference type="InterPro" id="IPR036641">
    <property type="entry name" value="HPT_dom_sf"/>
</dbReference>
<evidence type="ECO:0000256" key="3">
    <source>
        <dbReference type="ARBA" id="ARBA00022553"/>
    </source>
</evidence>
<feature type="region of interest" description="Disordered" evidence="6">
    <location>
        <begin position="583"/>
        <end position="602"/>
    </location>
</feature>
<reference evidence="10" key="1">
    <citation type="submission" date="2019-03" db="EMBL/GenBank/DDBJ databases">
        <title>Aquabacterium pictum sp.nov., the first bacteriochlorophyll a-containing freshwater bacterium in the genus Aquabacterium of the class Betaproteobacteria.</title>
        <authorList>
            <person name="Hirose S."/>
            <person name="Tank M."/>
            <person name="Hara E."/>
            <person name="Tamaki H."/>
            <person name="Takaichi S."/>
            <person name="Haruta S."/>
            <person name="Hanada S."/>
        </authorList>
    </citation>
    <scope>NUCLEOTIDE SEQUENCE [LARGE SCALE GENOMIC DNA]</scope>
    <source>
        <strain evidence="10">W35</strain>
    </source>
</reference>
<feature type="domain" description="Histidine kinase" evidence="7">
    <location>
        <begin position="127"/>
        <end position="349"/>
    </location>
</feature>
<dbReference type="PROSITE" id="PS50110">
    <property type="entry name" value="RESPONSE_REGULATORY"/>
    <property type="match status" value="1"/>
</dbReference>
<dbReference type="Gene3D" id="3.40.50.2300">
    <property type="match status" value="1"/>
</dbReference>
<evidence type="ECO:0000256" key="1">
    <source>
        <dbReference type="ARBA" id="ARBA00000085"/>
    </source>
</evidence>
<keyword evidence="3 5" id="KW-0597">Phosphoprotein</keyword>
<evidence type="ECO:0000313" key="10">
    <source>
        <dbReference type="Proteomes" id="UP000301751"/>
    </source>
</evidence>
<dbReference type="SUPFAM" id="SSF47226">
    <property type="entry name" value="Histidine-containing phosphotransfer domain, HPT domain"/>
    <property type="match status" value="1"/>
</dbReference>
<gene>
    <name evidence="9" type="ORF">AQPW35_49930</name>
</gene>
<dbReference type="SUPFAM" id="SSF52172">
    <property type="entry name" value="CheY-like"/>
    <property type="match status" value="1"/>
</dbReference>
<dbReference type="InterPro" id="IPR036890">
    <property type="entry name" value="HATPase_C_sf"/>
</dbReference>
<dbReference type="GO" id="GO:0005524">
    <property type="term" value="F:ATP binding"/>
    <property type="evidence" value="ECO:0007669"/>
    <property type="project" value="UniProtKB-KW"/>
</dbReference>
<keyword evidence="10" id="KW-1185">Reference proteome</keyword>
<dbReference type="PANTHER" id="PTHR45339:SF5">
    <property type="entry name" value="HISTIDINE KINASE"/>
    <property type="match status" value="1"/>
</dbReference>
<dbReference type="EC" id="2.7.13.3" evidence="2"/>
<dbReference type="PANTHER" id="PTHR45339">
    <property type="entry name" value="HYBRID SIGNAL TRANSDUCTION HISTIDINE KINASE J"/>
    <property type="match status" value="1"/>
</dbReference>
<dbReference type="Gene3D" id="1.20.120.160">
    <property type="entry name" value="HPT domain"/>
    <property type="match status" value="1"/>
</dbReference>
<dbReference type="InterPro" id="IPR008207">
    <property type="entry name" value="Sig_transdc_His_kin_Hpt_dom"/>
</dbReference>
<proteinExistence type="predicted"/>
<comment type="catalytic activity">
    <reaction evidence="1">
        <text>ATP + protein L-histidine = ADP + protein N-phospho-L-histidine.</text>
        <dbReference type="EC" id="2.7.13.3"/>
    </reaction>
</comment>
<dbReference type="SUPFAM" id="SSF47384">
    <property type="entry name" value="Homodimeric domain of signal transducing histidine kinase"/>
    <property type="match status" value="1"/>
</dbReference>
<dbReference type="EMBL" id="BJCL01000021">
    <property type="protein sequence ID" value="GCL65912.1"/>
    <property type="molecule type" value="Genomic_DNA"/>
</dbReference>
<evidence type="ECO:0000256" key="2">
    <source>
        <dbReference type="ARBA" id="ARBA00012438"/>
    </source>
</evidence>
<keyword evidence="4" id="KW-0902">Two-component regulatory system</keyword>
<evidence type="ECO:0000313" key="9">
    <source>
        <dbReference type="EMBL" id="GCL65912.1"/>
    </source>
</evidence>
<dbReference type="InterPro" id="IPR036097">
    <property type="entry name" value="HisK_dim/P_sf"/>
</dbReference>
<dbReference type="SUPFAM" id="SSF55874">
    <property type="entry name" value="ATPase domain of HSP90 chaperone/DNA topoisomerase II/histidine kinase"/>
    <property type="match status" value="1"/>
</dbReference>
<dbReference type="RefSeq" id="WP_162520916.1">
    <property type="nucleotide sequence ID" value="NZ_BJCL01000021.1"/>
</dbReference>
<dbReference type="SMART" id="SM00388">
    <property type="entry name" value="HisKA"/>
    <property type="match status" value="1"/>
</dbReference>
<dbReference type="InterPro" id="IPR004358">
    <property type="entry name" value="Sig_transdc_His_kin-like_C"/>
</dbReference>
<accession>A0A480B028</accession>
<dbReference type="InterPro" id="IPR001789">
    <property type="entry name" value="Sig_transdc_resp-reg_receiver"/>
</dbReference>
<dbReference type="Pfam" id="PF00072">
    <property type="entry name" value="Response_reg"/>
    <property type="match status" value="1"/>
</dbReference>
<dbReference type="GO" id="GO:0000155">
    <property type="term" value="F:phosphorelay sensor kinase activity"/>
    <property type="evidence" value="ECO:0007669"/>
    <property type="project" value="InterPro"/>
</dbReference>
<dbReference type="InterPro" id="IPR011006">
    <property type="entry name" value="CheY-like_superfamily"/>
</dbReference>
<dbReference type="CDD" id="cd00082">
    <property type="entry name" value="HisKA"/>
    <property type="match status" value="1"/>
</dbReference>
<protein>
    <recommendedName>
        <fullName evidence="2">histidine kinase</fullName>
        <ecNumber evidence="2">2.7.13.3</ecNumber>
    </recommendedName>
</protein>
<feature type="modified residue" description="4-aspartylphosphate" evidence="5">
    <location>
        <position position="513"/>
    </location>
</feature>
<evidence type="ECO:0000256" key="5">
    <source>
        <dbReference type="PROSITE-ProRule" id="PRU00169"/>
    </source>
</evidence>
<dbReference type="CDD" id="cd17546">
    <property type="entry name" value="REC_hyHK_CKI1_RcsC-like"/>
    <property type="match status" value="1"/>
</dbReference>
<dbReference type="PROSITE" id="PS50109">
    <property type="entry name" value="HIS_KIN"/>
    <property type="match status" value="1"/>
</dbReference>
<dbReference type="GO" id="GO:0005886">
    <property type="term" value="C:plasma membrane"/>
    <property type="evidence" value="ECO:0007669"/>
    <property type="project" value="UniProtKB-SubCell"/>
</dbReference>
<evidence type="ECO:0000256" key="4">
    <source>
        <dbReference type="ARBA" id="ARBA00023012"/>
    </source>
</evidence>
<evidence type="ECO:0000259" key="8">
    <source>
        <dbReference type="PROSITE" id="PS50110"/>
    </source>
</evidence>
<feature type="compositionally biased region" description="Pro residues" evidence="6">
    <location>
        <begin position="588"/>
        <end position="598"/>
    </location>
</feature>
<dbReference type="SMART" id="SM00387">
    <property type="entry name" value="HATPase_c"/>
    <property type="match status" value="1"/>
</dbReference>
<dbReference type="InterPro" id="IPR005467">
    <property type="entry name" value="His_kinase_dom"/>
</dbReference>
<name>A0A480B028_9BURK</name>
<sequence>MTSHRNRRPPPLPGAAAALAAAGAGRWRLEGGRLHLDAAARRLLGTSAARFALAPWLQRLLPADAQALQAALAGPAAQFSLAIDSPAGRVQLRGSRRTGHWLGLVLPATGQEPAEASYRVREAFFASVSHELRTPLHAVLGFTRLAQQAAAGTPAQRHLLPIAQSAGMMLRVVNDLLDLASLEAGRLEIDPDQLFEPLALALRLGSLAAGLRQDKPVRIYTTVDPACPARLRGDAGRIAQVLLNLLANALKFTPRGTVVLAFRLRAHHGDRVTLRAAVSDTGLGIAPDALPRIGEAFERATDPHRPRADGSGLGLAVVRRLLQLHGTRLQMASVPGGGTTCWFDLDLLLDSQPEPPPAPADTAAFSADRRLLATLATQWRAHGRALLPAAAAGQAACWVVDTAAADATDRIAQGRQAGRRLLLVSAEPVAEGSGVHPLPLLPAAAFEPSAAPAGPALPLLDGLHVLLVEDNPLAQRMVVALLEPLGARTVVADDGRQALAQFSRQHVDVALLDLDLPDQRGLDLARSLRARPGGARLPLVVLSAHIDAADRLAAQGLGVLACLDKPVDADRLLQLLAALPRAGADSAPAPPADPPPRTTAPQPDLAALFSQQWPALEAAITGAADAAALRRAVHALRGSLAFVGDAALRQLARTVETGLADGQPAAGLPLAALLQHSRALAAR</sequence>
<feature type="domain" description="Response regulatory" evidence="8">
    <location>
        <begin position="464"/>
        <end position="580"/>
    </location>
</feature>
<dbReference type="Gene3D" id="3.30.565.10">
    <property type="entry name" value="Histidine kinase-like ATPase, C-terminal domain"/>
    <property type="match status" value="1"/>
</dbReference>
<dbReference type="PRINTS" id="PR00344">
    <property type="entry name" value="BCTRLSENSOR"/>
</dbReference>
<comment type="caution">
    <text evidence="9">The sequence shown here is derived from an EMBL/GenBank/DDBJ whole genome shotgun (WGS) entry which is preliminary data.</text>
</comment>
<evidence type="ECO:0000259" key="7">
    <source>
        <dbReference type="PROSITE" id="PS50109"/>
    </source>
</evidence>
<dbReference type="Pfam" id="PF02518">
    <property type="entry name" value="HATPase_c"/>
    <property type="match status" value="1"/>
</dbReference>
<dbReference type="Pfam" id="PF01627">
    <property type="entry name" value="Hpt"/>
    <property type="match status" value="1"/>
</dbReference>
<dbReference type="Gene3D" id="1.10.287.130">
    <property type="match status" value="1"/>
</dbReference>